<feature type="compositionally biased region" description="Polar residues" evidence="5">
    <location>
        <begin position="1397"/>
        <end position="1407"/>
    </location>
</feature>
<dbReference type="PANTHER" id="PTHR12792:SF0">
    <property type="entry name" value="SEPARIN"/>
    <property type="match status" value="1"/>
</dbReference>
<feature type="compositionally biased region" description="Polar residues" evidence="5">
    <location>
        <begin position="44"/>
        <end position="54"/>
    </location>
</feature>
<feature type="region of interest" description="Disordered" evidence="5">
    <location>
        <begin position="1388"/>
        <end position="1427"/>
    </location>
</feature>
<keyword evidence="8" id="KW-1185">Reference proteome</keyword>
<dbReference type="GO" id="GO:0006508">
    <property type="term" value="P:proteolysis"/>
    <property type="evidence" value="ECO:0007669"/>
    <property type="project" value="InterPro"/>
</dbReference>
<dbReference type="GO" id="GO:0005737">
    <property type="term" value="C:cytoplasm"/>
    <property type="evidence" value="ECO:0007669"/>
    <property type="project" value="TreeGrafter"/>
</dbReference>
<evidence type="ECO:0000259" key="6">
    <source>
        <dbReference type="PROSITE" id="PS51700"/>
    </source>
</evidence>
<keyword evidence="3" id="KW-0378">Hydrolase</keyword>
<feature type="region of interest" description="Disordered" evidence="5">
    <location>
        <begin position="117"/>
        <end position="164"/>
    </location>
</feature>
<organism evidence="7 8">
    <name type="scientific">Aspergillus campestris (strain IBT 28561)</name>
    <dbReference type="NCBI Taxonomy" id="1392248"/>
    <lineage>
        <taxon>Eukaryota</taxon>
        <taxon>Fungi</taxon>
        <taxon>Dikarya</taxon>
        <taxon>Ascomycota</taxon>
        <taxon>Pezizomycotina</taxon>
        <taxon>Eurotiomycetes</taxon>
        <taxon>Eurotiomycetidae</taxon>
        <taxon>Eurotiales</taxon>
        <taxon>Aspergillaceae</taxon>
        <taxon>Aspergillus</taxon>
        <taxon>Aspergillus subgen. Circumdati</taxon>
    </lineage>
</organism>
<dbReference type="VEuPathDB" id="FungiDB:P168DRAFT_310510"/>
<keyword evidence="4" id="KW-0159">Chromosome partition</keyword>
<evidence type="ECO:0000256" key="1">
    <source>
        <dbReference type="ARBA" id="ARBA00000451"/>
    </source>
</evidence>
<evidence type="ECO:0000313" key="8">
    <source>
        <dbReference type="Proteomes" id="UP000234254"/>
    </source>
</evidence>
<dbReference type="Gene3D" id="1.25.40.10">
    <property type="entry name" value="Tetratricopeptide repeat domain"/>
    <property type="match status" value="1"/>
</dbReference>
<feature type="domain" description="Peptidase C50" evidence="6">
    <location>
        <begin position="1835"/>
        <end position="1930"/>
    </location>
</feature>
<dbReference type="InterPro" id="IPR005314">
    <property type="entry name" value="Peptidase_C50"/>
</dbReference>
<dbReference type="Proteomes" id="UP000234254">
    <property type="component" value="Unassembled WGS sequence"/>
</dbReference>
<feature type="region of interest" description="Disordered" evidence="5">
    <location>
        <begin position="1262"/>
        <end position="1306"/>
    </location>
</feature>
<evidence type="ECO:0000313" key="7">
    <source>
        <dbReference type="EMBL" id="PKY05061.1"/>
    </source>
</evidence>
<dbReference type="GO" id="GO:0051307">
    <property type="term" value="P:meiotic chromosome separation"/>
    <property type="evidence" value="ECO:0007669"/>
    <property type="project" value="TreeGrafter"/>
</dbReference>
<feature type="region of interest" description="Disordered" evidence="5">
    <location>
        <begin position="42"/>
        <end position="79"/>
    </location>
</feature>
<feature type="compositionally biased region" description="Low complexity" evidence="5">
    <location>
        <begin position="1297"/>
        <end position="1306"/>
    </location>
</feature>
<evidence type="ECO:0000256" key="2">
    <source>
        <dbReference type="ARBA" id="ARBA00012489"/>
    </source>
</evidence>
<name>A0A2I1D5A8_ASPC2</name>
<dbReference type="GeneID" id="36546929"/>
<dbReference type="SUPFAM" id="SSF48452">
    <property type="entry name" value="TPR-like"/>
    <property type="match status" value="1"/>
</dbReference>
<proteinExistence type="predicted"/>
<comment type="caution">
    <text evidence="7">The sequence shown here is derived from an EMBL/GenBank/DDBJ whole genome shotgun (WGS) entry which is preliminary data.</text>
</comment>
<evidence type="ECO:0000256" key="5">
    <source>
        <dbReference type="SAM" id="MobiDB-lite"/>
    </source>
</evidence>
<dbReference type="InterPro" id="IPR030397">
    <property type="entry name" value="SEPARIN_core_dom"/>
</dbReference>
<dbReference type="GO" id="GO:0044732">
    <property type="term" value="C:mitotic spindle pole body"/>
    <property type="evidence" value="ECO:0007669"/>
    <property type="project" value="TreeGrafter"/>
</dbReference>
<gene>
    <name evidence="7" type="ORF">P168DRAFT_310510</name>
</gene>
<dbReference type="RefSeq" id="XP_024693655.1">
    <property type="nucleotide sequence ID" value="XM_024839405.1"/>
</dbReference>
<dbReference type="EMBL" id="MSFM01000005">
    <property type="protein sequence ID" value="PKY05061.1"/>
    <property type="molecule type" value="Genomic_DNA"/>
</dbReference>
<dbReference type="EC" id="3.4.22.49" evidence="2"/>
<dbReference type="PANTHER" id="PTHR12792">
    <property type="entry name" value="EXTRA SPINDLE POLES 1-RELATED"/>
    <property type="match status" value="1"/>
</dbReference>
<reference evidence="7" key="1">
    <citation type="submission" date="2016-12" db="EMBL/GenBank/DDBJ databases">
        <title>The genomes of Aspergillus section Nigri reveals drivers in fungal speciation.</title>
        <authorList>
            <consortium name="DOE Joint Genome Institute"/>
            <person name="Vesth T.C."/>
            <person name="Nybo J."/>
            <person name="Theobald S."/>
            <person name="Brandl J."/>
            <person name="Frisvad J.C."/>
            <person name="Nielsen K.F."/>
            <person name="Lyhne E.K."/>
            <person name="Kogle M.E."/>
            <person name="Kuo A."/>
            <person name="Riley R."/>
            <person name="Clum A."/>
            <person name="Nolan M."/>
            <person name="Lipzen A."/>
            <person name="Salamov A."/>
            <person name="Henrissat B."/>
            <person name="Wiebenga A."/>
            <person name="De vries R.P."/>
            <person name="Grigoriev I.V."/>
            <person name="Mortensen U.H."/>
            <person name="Andersen M.R."/>
            <person name="Baker S.E."/>
        </authorList>
    </citation>
    <scope>NUCLEOTIDE SEQUENCE</scope>
    <source>
        <strain evidence="7">IBT 28561</strain>
    </source>
</reference>
<feature type="compositionally biased region" description="Low complexity" evidence="5">
    <location>
        <begin position="55"/>
        <end position="75"/>
    </location>
</feature>
<dbReference type="PROSITE" id="PS51700">
    <property type="entry name" value="SEPARIN"/>
    <property type="match status" value="1"/>
</dbReference>
<dbReference type="GO" id="GO:0072686">
    <property type="term" value="C:mitotic spindle"/>
    <property type="evidence" value="ECO:0007669"/>
    <property type="project" value="TreeGrafter"/>
</dbReference>
<dbReference type="GO" id="GO:0004197">
    <property type="term" value="F:cysteine-type endopeptidase activity"/>
    <property type="evidence" value="ECO:0007669"/>
    <property type="project" value="InterPro"/>
</dbReference>
<dbReference type="Pfam" id="PF03568">
    <property type="entry name" value="Separin_C"/>
    <property type="match status" value="1"/>
</dbReference>
<feature type="compositionally biased region" description="Basic residues" evidence="5">
    <location>
        <begin position="1411"/>
        <end position="1424"/>
    </location>
</feature>
<evidence type="ECO:0000256" key="3">
    <source>
        <dbReference type="ARBA" id="ARBA00022801"/>
    </source>
</evidence>
<sequence>MAVTTLLPDSSVESVKLAVRSTTTCSAATVLTLQTLFRGPAKTSPGTSITTVRQTTSKTLNSSTSTTRTKTSRTTSKTKEAAITALTETDAARLSHQEKLVLATEVFNTTLKTLSDELRVQSSKSTAPRVRPAQPPSPNADPASSRKLKRSQSTTPEVQDGESGLAGVAECATLALACLRTLKSGQADQEKGAPNVQLEQGACVLAGRFLSLGLNDMAYKELRGLKRRIQQYLDSRATARKKRTDDVKEEDTAKERMSDLLTFTNVDKAGPLIGTVVSFQSNALRLIASEKKLSTTQKLLPVLQLSNHGSPAAAILMAMEAGALAKDKAALQLQLLSNTLLSLCSASQSSTSTSSTKPITSLTLQLLSLETRCSSWKLSGHKCDEVKEMWDPLARYLASYAHHSKGIEKSEFASVYTTIVRLQNAVSNTPKHFTDTPKDNLCVARIATVLGQLAQEAGCLKEALKLFTESLGPLSTGQSIGLATVHCKISLLHFHALKTSKTYDQETVAKSLSKATAALGLQLKGNTSDLDELLVATTKLKKLAMAWFGEAIAGKHEAKLQDSPIASRIYDYLPGFLKFLRRYLGRLPSVDEEPKEYESFAKRVSGSRNIVLAAVDSIVAVGKVSVMSQQPSWEHMLPALTDCQRLLVAVNLCEDEQIEHSVVEQIGMGFVKLSNVFWSRYIKEKEKGKGYRELVPLLKQSANLLSDCSTSQRSSGFAALKFERLAHAYLEGNMSIQEHIATGALDQAIEETAGSFPLRSGQDPTSSGFMLGRVLSTFLRMSLRSKTSKLQNVFDDESLDSLQRGHILDHGGEVHRSKLTSLLTTTVDIYSPDEHPIRRLRHPHSLEPSLLQELALEASEHQAFDEEYGDDSDLGCYATYLENSLCLTSGLRRGDLGPEQLQNIISDRSSLDLYVGDVDYCLLQMKAVVDYTEIHGLWKLQLSALELDFSEGIIILSRLVLQYCRLGYCQRANDVSCLAILSYKLAQVCYLLETGDITKAADILAAAQGLYEKNQGNQDLSNCSVLSKVAWERLVADAAFLSSQLAFAQGMIKDALFLAKLSVRLNCRIWAKVEKIAQRKQERIASTNDSPELEVVVEGMAKLDVTQKTSTSSESYSQGAPFWPHIGSHNIALMNLASLSAHHGLFQDAIYYGEQALKINQTLNANVRLIASQAQLGSHWIFGGHVKEGQELLTAAEGLSRQLESSVELVSLQMGLASLHRAQGNHVDELSALQEADKVMNEFVMSETSGPGVSDLSDKLDKMRIQEPTRRTRSTTTTTRPTTRRTRGTTQSAKTALVVSSTTPSTESESLLHLKSDILRQQAACSRSLRDFERASCLLNDARKLASSRDTQISLNIGESEHLLADAIRHFASHSVYCVLPESTISLPSLESPKPGKSSQAASSTKEASTRRTRAPTKGSRSRTQKATEDFSVMLSKAGDCLNNVFPTATALGSTLDSHAASRLMSRISMLFHTTAADCTLPWSQSPANVNELGRIGAFAREHVAIDIDKKLTDHCDPLNWPTCVSSASDADSLCADLTKEYIDILPENWNVLSLSLSADRTEFVVSRLHQGRTPFLLRLPLKRGNSDDDEEQFTFEDGRQEMQELIQLANESAHAAKAQIDRQSKKQWWKNREQLDRRMENLLQNIETVWFGGFRGIFSPVPHDIAPLARFADSFQIVLDKHLPSRQKGGRASSPRLTLHPNVLELFIGVKDLEDHEDPEDTLMDLLYFVVDILQFQGERNAYDEIDFDMMVVETLDALRGYHEAVQNEDGKQAPNHTVLVLDKALHMFPWESLPCLQGFPVCRVPSLECLRDRVLQFRNERTKNAGQGLRLNRNKGTYILNPTGDLQTTQGLFEKDLSRLDAWTGVVNRPPTEEEFKDGLESKDLFLYFGHGSGAQYIRGRTVKRLDRCAVTFLMGCSSGALTEAGEYEPYGTPMNYLHAGSASLVATLWDVTDKDIDRFAKSTFEHWGLLGSDAERHSAAREVALDEAVSRSRSACVLKYLNGAAPVIYGIPAVFLE</sequence>
<dbReference type="GO" id="GO:0005634">
    <property type="term" value="C:nucleus"/>
    <property type="evidence" value="ECO:0007669"/>
    <property type="project" value="InterPro"/>
</dbReference>
<dbReference type="InterPro" id="IPR011990">
    <property type="entry name" value="TPR-like_helical_dom_sf"/>
</dbReference>
<evidence type="ECO:0000256" key="4">
    <source>
        <dbReference type="ARBA" id="ARBA00022829"/>
    </source>
</evidence>
<accession>A0A2I1D5A8</accession>
<protein>
    <recommendedName>
        <fullName evidence="2">separase</fullName>
        <ecNumber evidence="2">3.4.22.49</ecNumber>
    </recommendedName>
</protein>
<comment type="catalytic activity">
    <reaction evidence="1">
        <text>All bonds known to be hydrolyzed by this endopeptidase have arginine in P1 and an acidic residue in P4. P6 is often occupied by an acidic residue or by a hydroxy-amino-acid residue, the phosphorylation of which enhances cleavage.</text>
        <dbReference type="EC" id="3.4.22.49"/>
    </reaction>
</comment>
<dbReference type="OrthoDB" id="10255632at2759"/>